<name>A0A485AWW0_KLUCR</name>
<protein>
    <submittedName>
        <fullName evidence="1">Uncharacterized protein</fullName>
    </submittedName>
</protein>
<organism evidence="1 2">
    <name type="scientific">Kluyvera cryocrescens</name>
    <name type="common">Kluyvera citrophila</name>
    <dbReference type="NCBI Taxonomy" id="580"/>
    <lineage>
        <taxon>Bacteria</taxon>
        <taxon>Pseudomonadati</taxon>
        <taxon>Pseudomonadota</taxon>
        <taxon>Gammaproteobacteria</taxon>
        <taxon>Enterobacterales</taxon>
        <taxon>Enterobacteriaceae</taxon>
        <taxon>Kluyvera</taxon>
    </lineage>
</organism>
<gene>
    <name evidence="1" type="ORF">NCTC12993_02829</name>
</gene>
<sequence length="145" mass="16316">MEIFIPHIMNTFPQLLHFTDFLISNDLNIFSMGVFMELVISLLQKGLLEKALDLAISESFFNARSPDDIKKALKIGAMTLMLLTVTATMPFLPAEPWKPWIACSVMGINIHHINGHGQNALFHQKNPEILKKLIELGLDTSHTGY</sequence>
<evidence type="ECO:0000313" key="2">
    <source>
        <dbReference type="Proteomes" id="UP000401081"/>
    </source>
</evidence>
<keyword evidence="2" id="KW-1185">Reference proteome</keyword>
<proteinExistence type="predicted"/>
<dbReference type="Proteomes" id="UP000401081">
    <property type="component" value="Unassembled WGS sequence"/>
</dbReference>
<dbReference type="AlphaFoldDB" id="A0A485AWW0"/>
<dbReference type="EMBL" id="CAADJD010000018">
    <property type="protein sequence ID" value="VFS63768.1"/>
    <property type="molecule type" value="Genomic_DNA"/>
</dbReference>
<reference evidence="1 2" key="1">
    <citation type="submission" date="2019-03" db="EMBL/GenBank/DDBJ databases">
        <authorList>
            <consortium name="Pathogen Informatics"/>
        </authorList>
    </citation>
    <scope>NUCLEOTIDE SEQUENCE [LARGE SCALE GENOMIC DNA]</scope>
    <source>
        <strain evidence="1 2">NCTC12993</strain>
    </source>
</reference>
<evidence type="ECO:0000313" key="1">
    <source>
        <dbReference type="EMBL" id="VFS63768.1"/>
    </source>
</evidence>
<accession>A0A485AWW0</accession>